<dbReference type="AlphaFoldDB" id="A0A2P4XWC5"/>
<sequence>MWNDDILLEHAKAVVCSRMETQLYHEQVLYLIDSCACHVNLADKKICGFMAKAVFDVKTLHPPLRDIPAIDVDMQEWNETYSHFLEGDDERQQPDIAPPSWYLPDARTSCLVYCLMHGINTSTEAYIEDLTNFRSRMHGWNIEINTVDNDNRLV</sequence>
<name>A0A2P4XWC5_9STRA</name>
<organism evidence="1 2">
    <name type="scientific">Phytophthora palmivora</name>
    <dbReference type="NCBI Taxonomy" id="4796"/>
    <lineage>
        <taxon>Eukaryota</taxon>
        <taxon>Sar</taxon>
        <taxon>Stramenopiles</taxon>
        <taxon>Oomycota</taxon>
        <taxon>Peronosporomycetes</taxon>
        <taxon>Peronosporales</taxon>
        <taxon>Peronosporaceae</taxon>
        <taxon>Phytophthora</taxon>
    </lineage>
</organism>
<evidence type="ECO:0008006" key="3">
    <source>
        <dbReference type="Google" id="ProtNLM"/>
    </source>
</evidence>
<accession>A0A2P4XWC5</accession>
<evidence type="ECO:0000313" key="2">
    <source>
        <dbReference type="Proteomes" id="UP000237271"/>
    </source>
</evidence>
<dbReference type="OrthoDB" id="102364at2759"/>
<comment type="caution">
    <text evidence="1">The sequence shown here is derived from an EMBL/GenBank/DDBJ whole genome shotgun (WGS) entry which is preliminary data.</text>
</comment>
<evidence type="ECO:0000313" key="1">
    <source>
        <dbReference type="EMBL" id="POM69857.1"/>
    </source>
</evidence>
<protein>
    <recommendedName>
        <fullName evidence="3">DDE-1 domain-containing protein</fullName>
    </recommendedName>
</protein>
<reference evidence="1 2" key="1">
    <citation type="journal article" date="2017" name="Genome Biol. Evol.">
        <title>Phytophthora megakarya and P. palmivora, closely related causal agents of cacao black pod rot, underwent increases in genome sizes and gene numbers by different mechanisms.</title>
        <authorList>
            <person name="Ali S.S."/>
            <person name="Shao J."/>
            <person name="Lary D.J."/>
            <person name="Kronmiller B."/>
            <person name="Shen D."/>
            <person name="Strem M.D."/>
            <person name="Amoako-Attah I."/>
            <person name="Akrofi A.Y."/>
            <person name="Begoude B.A."/>
            <person name="Ten Hoopen G.M."/>
            <person name="Coulibaly K."/>
            <person name="Kebe B.I."/>
            <person name="Melnick R.L."/>
            <person name="Guiltinan M.J."/>
            <person name="Tyler B.M."/>
            <person name="Meinhardt L.W."/>
            <person name="Bailey B.A."/>
        </authorList>
    </citation>
    <scope>NUCLEOTIDE SEQUENCE [LARGE SCALE GENOMIC DNA]</scope>
    <source>
        <strain evidence="2">sbr112.9</strain>
    </source>
</reference>
<proteinExistence type="predicted"/>
<dbReference type="EMBL" id="NCKW01007815">
    <property type="protein sequence ID" value="POM69857.1"/>
    <property type="molecule type" value="Genomic_DNA"/>
</dbReference>
<dbReference type="Proteomes" id="UP000237271">
    <property type="component" value="Unassembled WGS sequence"/>
</dbReference>
<keyword evidence="2" id="KW-1185">Reference proteome</keyword>
<gene>
    <name evidence="1" type="ORF">PHPALM_13829</name>
</gene>